<accession>A0A4P8INY1</accession>
<keyword evidence="3" id="KW-1185">Reference proteome</keyword>
<dbReference type="EMBL" id="CP040077">
    <property type="protein sequence ID" value="QCP49751.1"/>
    <property type="molecule type" value="Genomic_DNA"/>
</dbReference>
<feature type="compositionally biased region" description="Polar residues" evidence="1">
    <location>
        <begin position="47"/>
        <end position="62"/>
    </location>
</feature>
<organism evidence="2 3">
    <name type="scientific">Trinickia violacea</name>
    <dbReference type="NCBI Taxonomy" id="2571746"/>
    <lineage>
        <taxon>Bacteria</taxon>
        <taxon>Pseudomonadati</taxon>
        <taxon>Pseudomonadota</taxon>
        <taxon>Betaproteobacteria</taxon>
        <taxon>Burkholderiales</taxon>
        <taxon>Burkholderiaceae</taxon>
        <taxon>Trinickia</taxon>
    </lineage>
</organism>
<feature type="compositionally biased region" description="Basic residues" evidence="1">
    <location>
        <begin position="32"/>
        <end position="41"/>
    </location>
</feature>
<evidence type="ECO:0000256" key="1">
    <source>
        <dbReference type="SAM" id="MobiDB-lite"/>
    </source>
</evidence>
<dbReference type="Proteomes" id="UP000298656">
    <property type="component" value="Chromosome 1"/>
</dbReference>
<dbReference type="AlphaFoldDB" id="A0A4P8INY1"/>
<evidence type="ECO:0000313" key="3">
    <source>
        <dbReference type="Proteomes" id="UP000298656"/>
    </source>
</evidence>
<protein>
    <submittedName>
        <fullName evidence="2">Uncharacterized protein</fullName>
    </submittedName>
</protein>
<proteinExistence type="predicted"/>
<sequence>MSGRPVVANDVTVKLIAQMRRTACPLDARTIQNRRRNKKRPQYVAGVNQTALEGKPSASSCFTRELSAR</sequence>
<name>A0A4P8INY1_9BURK</name>
<evidence type="ECO:0000313" key="2">
    <source>
        <dbReference type="EMBL" id="QCP49751.1"/>
    </source>
</evidence>
<gene>
    <name evidence="2" type="ORF">FAZ95_11540</name>
</gene>
<reference evidence="2 3" key="1">
    <citation type="submission" date="2019-05" db="EMBL/GenBank/DDBJ databases">
        <title>Burkholderia sp. DHOD12, isolated from subtropical forest soil.</title>
        <authorList>
            <person name="Gao Z.-H."/>
            <person name="Qiu L.-H."/>
        </authorList>
    </citation>
    <scope>NUCLEOTIDE SEQUENCE [LARGE SCALE GENOMIC DNA]</scope>
    <source>
        <strain evidence="2 3">DHOD12</strain>
    </source>
</reference>
<feature type="region of interest" description="Disordered" evidence="1">
    <location>
        <begin position="31"/>
        <end position="69"/>
    </location>
</feature>
<dbReference type="KEGG" id="tvl:FAZ95_11540"/>